<accession>A0ABP8WEW4</accession>
<evidence type="ECO:0000256" key="2">
    <source>
        <dbReference type="ARBA" id="ARBA00022692"/>
    </source>
</evidence>
<evidence type="ECO:0000259" key="6">
    <source>
        <dbReference type="PROSITE" id="PS50850"/>
    </source>
</evidence>
<evidence type="ECO:0000313" key="7">
    <source>
        <dbReference type="EMBL" id="GAA4688379.1"/>
    </source>
</evidence>
<dbReference type="Proteomes" id="UP001500325">
    <property type="component" value="Unassembled WGS sequence"/>
</dbReference>
<dbReference type="InterPro" id="IPR020846">
    <property type="entry name" value="MFS_dom"/>
</dbReference>
<dbReference type="PANTHER" id="PTHR42718">
    <property type="entry name" value="MAJOR FACILITATOR SUPERFAMILY MULTIDRUG TRANSPORTER MFSC"/>
    <property type="match status" value="1"/>
</dbReference>
<dbReference type="SUPFAM" id="SSF103473">
    <property type="entry name" value="MFS general substrate transporter"/>
    <property type="match status" value="1"/>
</dbReference>
<feature type="transmembrane region" description="Helical" evidence="5">
    <location>
        <begin position="400"/>
        <end position="418"/>
    </location>
</feature>
<dbReference type="PANTHER" id="PTHR42718:SF49">
    <property type="entry name" value="EXPORT PROTEIN"/>
    <property type="match status" value="1"/>
</dbReference>
<evidence type="ECO:0000256" key="5">
    <source>
        <dbReference type="SAM" id="Phobius"/>
    </source>
</evidence>
<feature type="transmembrane region" description="Helical" evidence="5">
    <location>
        <begin position="261"/>
        <end position="285"/>
    </location>
</feature>
<dbReference type="InterPro" id="IPR036259">
    <property type="entry name" value="MFS_trans_sf"/>
</dbReference>
<feature type="domain" description="Major facilitator superfamily (MFS) profile" evidence="6">
    <location>
        <begin position="8"/>
        <end position="484"/>
    </location>
</feature>
<comment type="subcellular location">
    <subcellularLocation>
        <location evidence="1">Cell membrane</location>
        <topology evidence="1">Multi-pass membrane protein</topology>
    </subcellularLocation>
</comment>
<protein>
    <submittedName>
        <fullName evidence="7">MFS transporter</fullName>
    </submittedName>
</protein>
<feature type="transmembrane region" description="Helical" evidence="5">
    <location>
        <begin position="39"/>
        <end position="62"/>
    </location>
</feature>
<dbReference type="Pfam" id="PF07690">
    <property type="entry name" value="MFS_1"/>
    <property type="match status" value="1"/>
</dbReference>
<dbReference type="RefSeq" id="WP_345380634.1">
    <property type="nucleotide sequence ID" value="NZ_BAABIC010000007.1"/>
</dbReference>
<dbReference type="CDD" id="cd17321">
    <property type="entry name" value="MFS_MMR_MDR_like"/>
    <property type="match status" value="1"/>
</dbReference>
<feature type="transmembrane region" description="Helical" evidence="5">
    <location>
        <begin position="74"/>
        <end position="97"/>
    </location>
</feature>
<dbReference type="Gene3D" id="1.20.1250.20">
    <property type="entry name" value="MFS general substrate transporter like domains"/>
    <property type="match status" value="1"/>
</dbReference>
<feature type="transmembrane region" description="Helical" evidence="5">
    <location>
        <begin position="354"/>
        <end position="379"/>
    </location>
</feature>
<sequence>MSKTQAVTIGAAALAPFVVFASFPLPIVALPAIGADLGVGIAELNLLVSGYALGLGAFLLTGGSLADRFGAARVWIGAMVGFAVFSAGCALATTVPLLVAARIAQGGAGAALMASSLSLIAAAVEPRRRAGAVALWGAAIGAGLSTGPLGAGLALEFGRWRPALAVLAAVSAAAALLGVFALPTSRGAARGRFDLLGTVLLTVGLGGLILGVSWVGADASAPRVWVAFGLAVVLLPVFVLQQRRRPVPMIDVGLLRLPTYAGGLVAGMAMALSILSMLVLLGPYLQVVFGLSALEAGLWYLPATLLSTVVALFGARIGARFSLRTRLTAGLALSGAGLAALAFVQTSWTFPLLLPGFVLAGLGMGLANPALGAAAVVGVAPERSGVAAGAANTARQLGNALGIAVLGAIIHAGALTSARSELPVAADLLAAGDLRGAAALTSADAVQAAYAVAQTSGVRLALEVSAVLAFLGAVVAAFLLRPRTATPITVPAPQPAPASTTP</sequence>
<dbReference type="PROSITE" id="PS50850">
    <property type="entry name" value="MFS"/>
    <property type="match status" value="1"/>
</dbReference>
<dbReference type="Gene3D" id="1.20.1720.10">
    <property type="entry name" value="Multidrug resistance protein D"/>
    <property type="match status" value="1"/>
</dbReference>
<proteinExistence type="predicted"/>
<feature type="transmembrane region" description="Helical" evidence="5">
    <location>
        <begin position="460"/>
        <end position="480"/>
    </location>
</feature>
<evidence type="ECO:0000313" key="8">
    <source>
        <dbReference type="Proteomes" id="UP001500325"/>
    </source>
</evidence>
<feature type="transmembrane region" description="Helical" evidence="5">
    <location>
        <begin position="163"/>
        <end position="183"/>
    </location>
</feature>
<feature type="transmembrane region" description="Helical" evidence="5">
    <location>
        <begin position="131"/>
        <end position="151"/>
    </location>
</feature>
<reference evidence="8" key="1">
    <citation type="journal article" date="2019" name="Int. J. Syst. Evol. Microbiol.">
        <title>The Global Catalogue of Microorganisms (GCM) 10K type strain sequencing project: providing services to taxonomists for standard genome sequencing and annotation.</title>
        <authorList>
            <consortium name="The Broad Institute Genomics Platform"/>
            <consortium name="The Broad Institute Genome Sequencing Center for Infectious Disease"/>
            <person name="Wu L."/>
            <person name="Ma J."/>
        </authorList>
    </citation>
    <scope>NUCLEOTIDE SEQUENCE [LARGE SCALE GENOMIC DNA]</scope>
    <source>
        <strain evidence="8">JCM 18055</strain>
    </source>
</reference>
<evidence type="ECO:0000256" key="1">
    <source>
        <dbReference type="ARBA" id="ARBA00004651"/>
    </source>
</evidence>
<keyword evidence="4 5" id="KW-0472">Membrane</keyword>
<name>A0ABP8WEW4_9PSEU</name>
<feature type="transmembrane region" description="Helical" evidence="5">
    <location>
        <begin position="195"/>
        <end position="217"/>
    </location>
</feature>
<keyword evidence="8" id="KW-1185">Reference proteome</keyword>
<feature type="transmembrane region" description="Helical" evidence="5">
    <location>
        <begin position="223"/>
        <end position="240"/>
    </location>
</feature>
<keyword evidence="3 5" id="KW-1133">Transmembrane helix</keyword>
<evidence type="ECO:0000256" key="4">
    <source>
        <dbReference type="ARBA" id="ARBA00023136"/>
    </source>
</evidence>
<comment type="caution">
    <text evidence="7">The sequence shown here is derived from an EMBL/GenBank/DDBJ whole genome shotgun (WGS) entry which is preliminary data.</text>
</comment>
<feature type="transmembrane region" description="Helical" evidence="5">
    <location>
        <begin position="297"/>
        <end position="315"/>
    </location>
</feature>
<dbReference type="EMBL" id="BAABIC010000007">
    <property type="protein sequence ID" value="GAA4688379.1"/>
    <property type="molecule type" value="Genomic_DNA"/>
</dbReference>
<evidence type="ECO:0000256" key="3">
    <source>
        <dbReference type="ARBA" id="ARBA00022989"/>
    </source>
</evidence>
<keyword evidence="2 5" id="KW-0812">Transmembrane</keyword>
<organism evidence="7 8">
    <name type="scientific">Pseudonocardia yuanmonensis</name>
    <dbReference type="NCBI Taxonomy" id="1095914"/>
    <lineage>
        <taxon>Bacteria</taxon>
        <taxon>Bacillati</taxon>
        <taxon>Actinomycetota</taxon>
        <taxon>Actinomycetes</taxon>
        <taxon>Pseudonocardiales</taxon>
        <taxon>Pseudonocardiaceae</taxon>
        <taxon>Pseudonocardia</taxon>
    </lineage>
</organism>
<feature type="transmembrane region" description="Helical" evidence="5">
    <location>
        <begin position="103"/>
        <end position="124"/>
    </location>
</feature>
<feature type="transmembrane region" description="Helical" evidence="5">
    <location>
        <begin position="327"/>
        <end position="348"/>
    </location>
</feature>
<gene>
    <name evidence="7" type="ORF">GCM10023215_25420</name>
</gene>
<dbReference type="InterPro" id="IPR011701">
    <property type="entry name" value="MFS"/>
</dbReference>